<dbReference type="InterPro" id="IPR007428">
    <property type="entry name" value="MlaA"/>
</dbReference>
<dbReference type="PATRIC" id="fig|1420013.3.peg.1510"/>
<dbReference type="HOGENOM" id="CLU_059326_3_2_6"/>
<dbReference type="GO" id="GO:0016020">
    <property type="term" value="C:membrane"/>
    <property type="evidence" value="ECO:0007669"/>
    <property type="project" value="InterPro"/>
</dbReference>
<evidence type="ECO:0000313" key="4">
    <source>
        <dbReference type="Proteomes" id="UP000019586"/>
    </source>
</evidence>
<dbReference type="AlphaFoldDB" id="W8UH29"/>
<dbReference type="GO" id="GO:0120010">
    <property type="term" value="P:intermembrane phospholipid transfer"/>
    <property type="evidence" value="ECO:0007669"/>
    <property type="project" value="TreeGrafter"/>
</dbReference>
<comment type="similarity">
    <text evidence="1">Belongs to the MlaA family.</text>
</comment>
<sequence length="285" mass="31699">MLLQSLTSLRAEALSFRHGWQLAIAIKTRETSMNYRLSALALGATLLVGCASSSSGDRPQGRSDPLEGFNRTMFNFNFNVVDPYVLRPVAVAWRDYVPQPARNGLSNFTSNLEEPAVMVNYFLQGDPYKGMVHFTRFFLNTILGMGGLIDVAGMANPQLQRVEPHRFGSTLGHYGVGYGPYVQLPFYGSFTLRDEGGDMADGLYPVLSWLTWPMSIGKWAVEGIETRAQLLDSDGLLRQSSDPYILMREAYFQRHDFIANGGKLTPADNPNAQAIQDELKDIDSQ</sequence>
<keyword evidence="3" id="KW-0449">Lipoprotein</keyword>
<evidence type="ECO:0000256" key="2">
    <source>
        <dbReference type="ARBA" id="ARBA00022729"/>
    </source>
</evidence>
<organism evidence="3 4">
    <name type="scientific">Klebsiella pneumoniae 30684/NJST258_2</name>
    <dbReference type="NCBI Taxonomy" id="1420013"/>
    <lineage>
        <taxon>Bacteria</taxon>
        <taxon>Pseudomonadati</taxon>
        <taxon>Pseudomonadota</taxon>
        <taxon>Gammaproteobacteria</taxon>
        <taxon>Enterobacterales</taxon>
        <taxon>Enterobacteriaceae</taxon>
        <taxon>Klebsiella/Raoultella group</taxon>
        <taxon>Klebsiella</taxon>
        <taxon>Klebsiella pneumoniae complex</taxon>
    </lineage>
</organism>
<evidence type="ECO:0000313" key="3">
    <source>
        <dbReference type="EMBL" id="AHM78360.1"/>
    </source>
</evidence>
<dbReference type="NCBIfam" id="NF011672">
    <property type="entry name" value="PRK15091.1"/>
    <property type="match status" value="1"/>
</dbReference>
<dbReference type="KEGG" id="kps:KPNJ2_01580"/>
<dbReference type="PANTHER" id="PTHR30035:SF3">
    <property type="entry name" value="INTERMEMBRANE PHOSPHOLIPID TRANSPORT SYSTEM LIPOPROTEIN MLAA"/>
    <property type="match status" value="1"/>
</dbReference>
<keyword evidence="2" id="KW-0732">Signal</keyword>
<dbReference type="PANTHER" id="PTHR30035">
    <property type="entry name" value="LIPOPROTEIN VACJ-RELATED"/>
    <property type="match status" value="1"/>
</dbReference>
<dbReference type="Pfam" id="PF04333">
    <property type="entry name" value="MlaA"/>
    <property type="match status" value="1"/>
</dbReference>
<name>W8UH29_KLEPN</name>
<dbReference type="PRINTS" id="PR01805">
    <property type="entry name" value="VACJLIPOPROT"/>
</dbReference>
<reference evidence="3 4" key="1">
    <citation type="journal article" date="2014" name="Proc. Natl. Acad. Sci. U.S.A.">
        <title>Molecular dissection of the evolution of carbapenem-resistant multilocus sequence type 258 Klebsiella pneumoniae.</title>
        <authorList>
            <person name="Deleo F.R."/>
            <person name="Chen L."/>
            <person name="Porcella S.F."/>
            <person name="Martens C.A."/>
            <person name="Kobayashi S.D."/>
            <person name="Porter A.R."/>
            <person name="Chavda K.D."/>
            <person name="Jacobs M.R."/>
            <person name="Mathema B."/>
            <person name="Olsen R.J."/>
            <person name="Bonomo R.A."/>
            <person name="Musser J.M."/>
            <person name="Kreiswirth B.N."/>
        </authorList>
    </citation>
    <scope>NUCLEOTIDE SEQUENCE [LARGE SCALE GENOMIC DNA]</scope>
    <source>
        <strain evidence="3">30684/NJST258_2</strain>
    </source>
</reference>
<dbReference type="Proteomes" id="UP000019586">
    <property type="component" value="Chromosome"/>
</dbReference>
<proteinExistence type="inferred from homology"/>
<protein>
    <submittedName>
        <fullName evidence="3">Lipoprotein</fullName>
    </submittedName>
</protein>
<accession>W8UH29</accession>
<gene>
    <name evidence="3" type="ORF">KPNJ2_01580</name>
</gene>
<evidence type="ECO:0000256" key="1">
    <source>
        <dbReference type="ARBA" id="ARBA00010634"/>
    </source>
</evidence>
<dbReference type="EMBL" id="CP006918">
    <property type="protein sequence ID" value="AHM78360.1"/>
    <property type="molecule type" value="Genomic_DNA"/>
</dbReference>